<accession>Q65W27</accession>
<evidence type="ECO:0000313" key="1">
    <source>
        <dbReference type="EMBL" id="AAU36833.1"/>
    </source>
</evidence>
<protein>
    <submittedName>
        <fullName evidence="1">Uncharacterized protein</fullName>
    </submittedName>
</protein>
<reference evidence="1 2" key="1">
    <citation type="journal article" date="2004" name="Nat. Biotechnol.">
        <title>The genome sequence of the capnophilic rumen bacterium Mannheimia succiniciproducens.</title>
        <authorList>
            <person name="Hong S.H."/>
            <person name="Kim J.S."/>
            <person name="Lee S.Y."/>
            <person name="In Y.H."/>
            <person name="Choi S.S."/>
            <person name="Rih J.-K."/>
            <person name="Kim C.H."/>
            <person name="Jeong H."/>
            <person name="Hur C.G."/>
            <person name="Kim J.J."/>
        </authorList>
    </citation>
    <scope>NUCLEOTIDE SEQUENCE [LARGE SCALE GENOMIC DNA]</scope>
    <source>
        <strain evidence="2">KCTC 0769BP / MBEL55E</strain>
    </source>
</reference>
<dbReference type="Proteomes" id="UP000000607">
    <property type="component" value="Chromosome"/>
</dbReference>
<keyword evidence="2" id="KW-1185">Reference proteome</keyword>
<sequence>MIYENMLQNIKIYFSMTDMQIRHRHIRRNQR</sequence>
<name>Q65W27_MANSM</name>
<dbReference type="KEGG" id="msu:MS0226"/>
<dbReference type="HOGENOM" id="CLU_3397298_0_0_6"/>
<gene>
    <name evidence="1" type="ordered locus">MS0226</name>
</gene>
<dbReference type="EMBL" id="AE016827">
    <property type="protein sequence ID" value="AAU36833.1"/>
    <property type="molecule type" value="Genomic_DNA"/>
</dbReference>
<dbReference type="AlphaFoldDB" id="Q65W27"/>
<evidence type="ECO:0000313" key="2">
    <source>
        <dbReference type="Proteomes" id="UP000000607"/>
    </source>
</evidence>
<proteinExistence type="predicted"/>
<organism evidence="1 2">
    <name type="scientific">Mannheimia succiniciproducens (strain KCTC 0769BP / MBEL55E)</name>
    <dbReference type="NCBI Taxonomy" id="221988"/>
    <lineage>
        <taxon>Bacteria</taxon>
        <taxon>Pseudomonadati</taxon>
        <taxon>Pseudomonadota</taxon>
        <taxon>Gammaproteobacteria</taxon>
        <taxon>Pasteurellales</taxon>
        <taxon>Pasteurellaceae</taxon>
        <taxon>Basfia</taxon>
    </lineage>
</organism>